<keyword evidence="3" id="KW-0812">Transmembrane</keyword>
<keyword evidence="8" id="KW-1185">Reference proteome</keyword>
<evidence type="ECO:0000256" key="1">
    <source>
        <dbReference type="ARBA" id="ARBA00004370"/>
    </source>
</evidence>
<feature type="transmembrane region" description="Helical" evidence="3">
    <location>
        <begin position="110"/>
        <end position="126"/>
    </location>
</feature>
<keyword evidence="5" id="KW-0012">Acyltransferase</keyword>
<keyword evidence="3" id="KW-0472">Membrane</keyword>
<reference evidence="5" key="2">
    <citation type="submission" date="2023-08" db="EMBL/GenBank/DDBJ databases">
        <title>Nitrogen cycling bacteria in agricultural field soils.</title>
        <authorList>
            <person name="Jang J."/>
        </authorList>
    </citation>
    <scope>NUCLEOTIDE SEQUENCE</scope>
    <source>
        <strain evidence="5">PS3-36</strain>
    </source>
</reference>
<evidence type="ECO:0000313" key="6">
    <source>
        <dbReference type="EMBL" id="TDK62271.1"/>
    </source>
</evidence>
<protein>
    <submittedName>
        <fullName evidence="5">Acyltransferase family protein</fullName>
    </submittedName>
</protein>
<dbReference type="InterPro" id="IPR002656">
    <property type="entry name" value="Acyl_transf_3_dom"/>
</dbReference>
<feature type="transmembrane region" description="Helical" evidence="3">
    <location>
        <begin position="37"/>
        <end position="61"/>
    </location>
</feature>
<evidence type="ECO:0000256" key="2">
    <source>
        <dbReference type="ARBA" id="ARBA00007400"/>
    </source>
</evidence>
<dbReference type="EMBL" id="SMYO01000004">
    <property type="protein sequence ID" value="TDK62271.1"/>
    <property type="molecule type" value="Genomic_DNA"/>
</dbReference>
<dbReference type="PANTHER" id="PTHR37312:SF1">
    <property type="entry name" value="MEMBRANE-BOUND ACYLTRANSFERASE YKRP-RELATED"/>
    <property type="match status" value="1"/>
</dbReference>
<gene>
    <name evidence="6" type="ORF">E2K98_09445</name>
    <name evidence="5" type="ORF">RCG21_28820</name>
</gene>
<keyword evidence="3" id="KW-1133">Transmembrane helix</keyword>
<dbReference type="EMBL" id="JAVGVR010000001">
    <property type="protein sequence ID" value="MDQ6600281.1"/>
    <property type="molecule type" value="Genomic_DNA"/>
</dbReference>
<evidence type="ECO:0000256" key="3">
    <source>
        <dbReference type="SAM" id="Phobius"/>
    </source>
</evidence>
<dbReference type="InterPro" id="IPR052734">
    <property type="entry name" value="Nod_factor_acetyltransferase"/>
</dbReference>
<feature type="transmembrane region" description="Helical" evidence="3">
    <location>
        <begin position="273"/>
        <end position="292"/>
    </location>
</feature>
<dbReference type="Proteomes" id="UP000295132">
    <property type="component" value="Unassembled WGS sequence"/>
</dbReference>
<organism evidence="6 7">
    <name type="scientific">Bacillus salipaludis</name>
    <dbReference type="NCBI Taxonomy" id="2547811"/>
    <lineage>
        <taxon>Bacteria</taxon>
        <taxon>Bacillati</taxon>
        <taxon>Bacillota</taxon>
        <taxon>Bacilli</taxon>
        <taxon>Bacillales</taxon>
        <taxon>Bacillaceae</taxon>
        <taxon>Bacillus</taxon>
    </lineage>
</organism>
<feature type="transmembrane region" description="Helical" evidence="3">
    <location>
        <begin position="197"/>
        <end position="216"/>
    </location>
</feature>
<feature type="transmembrane region" description="Helical" evidence="3">
    <location>
        <begin position="133"/>
        <end position="150"/>
    </location>
</feature>
<evidence type="ECO:0000313" key="5">
    <source>
        <dbReference type="EMBL" id="MDQ6600281.1"/>
    </source>
</evidence>
<feature type="transmembrane region" description="Helical" evidence="3">
    <location>
        <begin position="236"/>
        <end position="261"/>
    </location>
</feature>
<reference evidence="6 7" key="1">
    <citation type="submission" date="2019-03" db="EMBL/GenBank/DDBJ databases">
        <title>Bacillus niacini sp. nov. a Nicotinate-Metabolizing Mesophile Isolated from Soil.</title>
        <authorList>
            <person name="Zhang G."/>
        </authorList>
    </citation>
    <scope>NUCLEOTIDE SEQUENCE [LARGE SCALE GENOMIC DNA]</scope>
    <source>
        <strain evidence="6 7">WN066</strain>
    </source>
</reference>
<comment type="subcellular location">
    <subcellularLocation>
        <location evidence="1">Membrane</location>
    </subcellularLocation>
</comment>
<evidence type="ECO:0000313" key="8">
    <source>
        <dbReference type="Proteomes" id="UP001178888"/>
    </source>
</evidence>
<comment type="similarity">
    <text evidence="2">Belongs to the acyltransferase 3 family.</text>
</comment>
<dbReference type="Pfam" id="PF01757">
    <property type="entry name" value="Acyl_transf_3"/>
    <property type="match status" value="1"/>
</dbReference>
<comment type="caution">
    <text evidence="6">The sequence shown here is derived from an EMBL/GenBank/DDBJ whole genome shotgun (WGS) entry which is preliminary data.</text>
</comment>
<feature type="domain" description="Acyltransferase 3" evidence="4">
    <location>
        <begin position="7"/>
        <end position="321"/>
    </location>
</feature>
<proteinExistence type="inferred from homology"/>
<dbReference type="AlphaFoldDB" id="A0A4R5VTH0"/>
<evidence type="ECO:0000313" key="7">
    <source>
        <dbReference type="Proteomes" id="UP000295132"/>
    </source>
</evidence>
<evidence type="ECO:0000259" key="4">
    <source>
        <dbReference type="Pfam" id="PF01757"/>
    </source>
</evidence>
<feature type="transmembrane region" description="Helical" evidence="3">
    <location>
        <begin position="304"/>
        <end position="322"/>
    </location>
</feature>
<accession>A0A4R5VTH0</accession>
<keyword evidence="5" id="KW-0808">Transferase</keyword>
<dbReference type="RefSeq" id="WP_133333997.1">
    <property type="nucleotide sequence ID" value="NZ_JAVGVR010000001.1"/>
</dbReference>
<name>A0A4R5VTH0_9BACI</name>
<dbReference type="GO" id="GO:0016747">
    <property type="term" value="F:acyltransferase activity, transferring groups other than amino-acyl groups"/>
    <property type="evidence" value="ECO:0007669"/>
    <property type="project" value="InterPro"/>
</dbReference>
<feature type="transmembrane region" description="Helical" evidence="3">
    <location>
        <begin position="12"/>
        <end position="31"/>
    </location>
</feature>
<sequence>MIKQRIPWFDNVKGLLIFLVVFGHFIESYRNHSHPGIILYLYNVIYFFHMPLFIMVSGYFFRPQKFKRIIQLLSVYLVWQIANGFLQKLIQDHSVVNLSPEGRIFDIFDPYWTLWYLLGIVVWSIVTPYFLRLRFPIIISLIFAVAISYVDHVPSWFSMRKLVNFYPFFLIGYSLAKKNVLISLSQKTKIWKIPIRWGALSIVAVFLVFMIFFNQLPSGTEFLFLRSSYSFFTWSILKGAVIHLAYYGVVVVLSISLMLLVPKEKKLVFFNKLGVNSLFIYLIHTNIVRVYREIAPEQLVSHKGFVILGAILFASIVCWLLTRKFILNLFKPVILPRLNWMIKQKEIHS</sequence>
<dbReference type="PANTHER" id="PTHR37312">
    <property type="entry name" value="MEMBRANE-BOUND ACYLTRANSFERASE YKRP-RELATED"/>
    <property type="match status" value="1"/>
</dbReference>
<dbReference type="Proteomes" id="UP001178888">
    <property type="component" value="Unassembled WGS sequence"/>
</dbReference>